<evidence type="ECO:0000313" key="3">
    <source>
        <dbReference type="EMBL" id="GAW78900.1"/>
    </source>
</evidence>
<name>A0A1Y1J9F6_PLAGO</name>
<feature type="transmembrane region" description="Helical" evidence="2">
    <location>
        <begin position="6"/>
        <end position="23"/>
    </location>
</feature>
<dbReference type="GeneID" id="39745594"/>
<dbReference type="RefSeq" id="XP_028541489.1">
    <property type="nucleotide sequence ID" value="XM_028685688.1"/>
</dbReference>
<keyword evidence="4" id="KW-1185">Reference proteome</keyword>
<feature type="region of interest" description="Disordered" evidence="1">
    <location>
        <begin position="81"/>
        <end position="111"/>
    </location>
</feature>
<dbReference type="Proteomes" id="UP000195521">
    <property type="component" value="Unassembled WGS sequence"/>
</dbReference>
<dbReference type="OrthoDB" id="371921at2759"/>
<protein>
    <submittedName>
        <fullName evidence="3">Uncharacterized protein</fullName>
    </submittedName>
</protein>
<dbReference type="EMBL" id="BDQF01000001">
    <property type="protein sequence ID" value="GAW78900.1"/>
    <property type="molecule type" value="Genomic_DNA"/>
</dbReference>
<proteinExistence type="predicted"/>
<feature type="region of interest" description="Disordered" evidence="1">
    <location>
        <begin position="715"/>
        <end position="734"/>
    </location>
</feature>
<dbReference type="PROSITE" id="PS00018">
    <property type="entry name" value="EF_HAND_1"/>
    <property type="match status" value="1"/>
</dbReference>
<reference evidence="4" key="1">
    <citation type="submission" date="2017-04" db="EMBL/GenBank/DDBJ databases">
        <title>Plasmodium gonderi genome.</title>
        <authorList>
            <person name="Arisue N."/>
            <person name="Honma H."/>
            <person name="Kawai S."/>
            <person name="Tougan T."/>
            <person name="Tanabe K."/>
            <person name="Horii T."/>
        </authorList>
    </citation>
    <scope>NUCLEOTIDE SEQUENCE [LARGE SCALE GENOMIC DNA]</scope>
    <source>
        <strain evidence="4">ATCC 30045</strain>
    </source>
</reference>
<feature type="compositionally biased region" description="Acidic residues" evidence="1">
    <location>
        <begin position="94"/>
        <end position="111"/>
    </location>
</feature>
<dbReference type="OMA" id="CVTEDLF"/>
<feature type="region of interest" description="Disordered" evidence="1">
    <location>
        <begin position="899"/>
        <end position="924"/>
    </location>
</feature>
<feature type="transmembrane region" description="Helical" evidence="2">
    <location>
        <begin position="268"/>
        <end position="289"/>
    </location>
</feature>
<evidence type="ECO:0000256" key="1">
    <source>
        <dbReference type="SAM" id="MobiDB-lite"/>
    </source>
</evidence>
<gene>
    <name evidence="3" type="ORF">PGO_010440</name>
</gene>
<feature type="region of interest" description="Disordered" evidence="1">
    <location>
        <begin position="627"/>
        <end position="648"/>
    </location>
</feature>
<keyword evidence="2" id="KW-0812">Transmembrane</keyword>
<organism evidence="3 4">
    <name type="scientific">Plasmodium gonderi</name>
    <dbReference type="NCBI Taxonomy" id="77519"/>
    <lineage>
        <taxon>Eukaryota</taxon>
        <taxon>Sar</taxon>
        <taxon>Alveolata</taxon>
        <taxon>Apicomplexa</taxon>
        <taxon>Aconoidasida</taxon>
        <taxon>Haemosporida</taxon>
        <taxon>Plasmodiidae</taxon>
        <taxon>Plasmodium</taxon>
        <taxon>Plasmodium (Plasmodium)</taxon>
    </lineage>
</organism>
<evidence type="ECO:0000313" key="4">
    <source>
        <dbReference type="Proteomes" id="UP000195521"/>
    </source>
</evidence>
<accession>A0A1Y1J9F6</accession>
<comment type="caution">
    <text evidence="3">The sequence shown here is derived from an EMBL/GenBank/DDBJ whole genome shotgun (WGS) entry which is preliminary data.</text>
</comment>
<feature type="compositionally biased region" description="Polar residues" evidence="1">
    <location>
        <begin position="629"/>
        <end position="640"/>
    </location>
</feature>
<evidence type="ECO:0000256" key="2">
    <source>
        <dbReference type="SAM" id="Phobius"/>
    </source>
</evidence>
<sequence length="1560" mass="187436">MYFYPFQFTLLVAVVINFFSHALRNYKKFRVKPYIQVWRKSKNRRYFIQRRNKKREYFSAKRKRKFKGAFELYNEHMNDLGDIHENNGNNNDESNNDESNNDDKDDNDEEDEISYEEIEEYLKKNKIEDNCENSDGKKEIINLINYIPTLKNQDDFFSKFGYFSSENKSMEYYFNEMKNLKEKKQKKNHNILNFILSYYLKKKNTNDTNSSLKNYKNIHSYYYYLNDVINNRISSFPVSSAEPAKKDNIFSRKTLCNFISLYLKNVNIIKYVSFFCVSGIITLSLKVLIRNIKLEDIFLLRNHFNLIYSFKNMHVCKIGIFSLLLNLLFIKSYNQYFCVTEDLFGILFTNYFFYEGISNLNKKKMEEFMDKYNYTLDDVLNSLNDIFSHYIYNQIYTVEKMDQDDIVFTLNSFVSLYHKLFRNNNENIKNIITHVINKYNTYYVDKDEKKNEILSRIFYIFYLINIMFKYKIDSVEKLNLHRENNLQIPFFEKSNKISSYSLLCHIAQLMGVKEKFINDKILERMKSNYEFHIRSILNKKQYSNNIIDDVKKMSFITLDNSILEQVHFDIFVNMIKSIIEDDNYDPVYFIPSHKENKIKLALSRNHHSKKDKNDKFVNVVDVADEGPASNEQSVEYNNSDIGKEELCRNSEKDTDYYISDDYRNDDEIDEDATEMDEHSDNDNVYEEENDSIVEDSDDNMYKYLENIVEYIVNDDSSKSEGSSENKKDNIAEREERENKEKELFLKKWNDINFLRKYLHIDKNYTDKYLEKYLYDYMYKEYKILINNLVFKKLKNKNDNLFFLKRGISISNRATENIIKNIILNFVIKTKENIAIFYKLENMHKCLRLITNLINVYKKIKKKKKFLKIVSDEFFNLDDLFSCNYYKPLELTYKENSILREGDNSSSNQKDKQISDRRAGEPDGLHDEVVKDHIGKTVNEEQLNKVIDNDVDIDQFEGRHMDGKPFEEDFSSQGQSDEEEFLRRIINKDELRGEENEKDIILSEIASKRLYEEFVIKHMKNKSERKIFKIIFNLNYDQVDREVEDNIIGRFLEKICTKCLNNLTEIDDNLKIIGKENLFDYKNVNFKGFIEKEKLKRGYKYEKNEPQEGAMNANITIRKEDIFEHIDDESFEELCKKMYIKKVKEVKKNLYNKRKELYFYEIILNIKNAQEIHNIFLIDEYEKMINDIIKTNILNKNYKNIKNLYLKKIINFLNITDDRASDVEIHCIFNQTNEIFSAIKENFYIYRNDSDFINNINEILTIYKNFDLIWEKGPYYYYVKFALIESNYNFIYRMIERYVLYVIDLINNENRTLYKENIFKLVAIFHVNHTVIDEIATRIYKKYIENEDLHGINNMDSFFSFLFNMSKERQSEMVLDFLKKKVDTHLTSSESFQEKFHKMYNLFTYINNNMNLKMNIFDLSSASTDGVYSFLKTCIDEYLHVKKAEVFISEHRDYINQLNNFLSKIKTLIKGDQENTHLNHILNLLKKETIRKAIDLLDKFKYDICVEEIYNLIKLQMIDSNINFSDIDIEKRKKLINIFSYQNISDEKKFLYLDILNKSLL</sequence>
<dbReference type="InterPro" id="IPR018247">
    <property type="entry name" value="EF_Hand_1_Ca_BS"/>
</dbReference>
<keyword evidence="2" id="KW-0472">Membrane</keyword>
<keyword evidence="2" id="KW-1133">Transmembrane helix</keyword>